<feature type="compositionally biased region" description="Basic and acidic residues" evidence="1">
    <location>
        <begin position="351"/>
        <end position="364"/>
    </location>
</feature>
<evidence type="ECO:0000313" key="2">
    <source>
        <dbReference type="EMBL" id="KAJ7727578.1"/>
    </source>
</evidence>
<accession>A0AAD7HSZ0</accession>
<protein>
    <submittedName>
        <fullName evidence="2">Uncharacterized protein</fullName>
    </submittedName>
</protein>
<dbReference type="AlphaFoldDB" id="A0AAD7HSZ0"/>
<feature type="region of interest" description="Disordered" evidence="1">
    <location>
        <begin position="351"/>
        <end position="396"/>
    </location>
</feature>
<comment type="caution">
    <text evidence="2">The sequence shown here is derived from an EMBL/GenBank/DDBJ whole genome shotgun (WGS) entry which is preliminary data.</text>
</comment>
<proteinExistence type="predicted"/>
<sequence length="396" mass="43993">MTPAAKAMNLAPYTMPDPEDMTGLPTYADQNPNAQMTKGNPEPEVLPCVERITVPYTLGTFPRISMPFPRLTQNMSPGQVQGIEAAPKQYIALLPHGTGRSFYQRRPHANREAKAFIESFDLDTDGIDIALPIAHHPGKKPRDFDGPWPMILSGASPELRDFLLWYQTFAVNENVTFHAIAFNLDAEDWVIMTISGDAVHPDARSIAKALGSIKRRLWADTTFVNFVNAVFAQAGIGGSACERVVEATKSFQLTYIDTGNAKGDHAPVYQLTGKPISKEPETHRRWLSLIRGLRGGYVVGMHALVIDKRFVDCVWCKSKMHPAHGCPFHGVDGWLGTKPDNVQRYLDRTHNQQKDEGHRVDGGHKANNKGKGRQEGNRSDGWSTVGRGGRHNRYTM</sequence>
<evidence type="ECO:0000256" key="1">
    <source>
        <dbReference type="SAM" id="MobiDB-lite"/>
    </source>
</evidence>
<keyword evidence="3" id="KW-1185">Reference proteome</keyword>
<evidence type="ECO:0000313" key="3">
    <source>
        <dbReference type="Proteomes" id="UP001215598"/>
    </source>
</evidence>
<reference evidence="2" key="1">
    <citation type="submission" date="2023-03" db="EMBL/GenBank/DDBJ databases">
        <title>Massive genome expansion in bonnet fungi (Mycena s.s.) driven by repeated elements and novel gene families across ecological guilds.</title>
        <authorList>
            <consortium name="Lawrence Berkeley National Laboratory"/>
            <person name="Harder C.B."/>
            <person name="Miyauchi S."/>
            <person name="Viragh M."/>
            <person name="Kuo A."/>
            <person name="Thoen E."/>
            <person name="Andreopoulos B."/>
            <person name="Lu D."/>
            <person name="Skrede I."/>
            <person name="Drula E."/>
            <person name="Henrissat B."/>
            <person name="Morin E."/>
            <person name="Kohler A."/>
            <person name="Barry K."/>
            <person name="LaButti K."/>
            <person name="Morin E."/>
            <person name="Salamov A."/>
            <person name="Lipzen A."/>
            <person name="Mereny Z."/>
            <person name="Hegedus B."/>
            <person name="Baldrian P."/>
            <person name="Stursova M."/>
            <person name="Weitz H."/>
            <person name="Taylor A."/>
            <person name="Grigoriev I.V."/>
            <person name="Nagy L.G."/>
            <person name="Martin F."/>
            <person name="Kauserud H."/>
        </authorList>
    </citation>
    <scope>NUCLEOTIDE SEQUENCE</scope>
    <source>
        <strain evidence="2">CBHHK182m</strain>
    </source>
</reference>
<organism evidence="2 3">
    <name type="scientific">Mycena metata</name>
    <dbReference type="NCBI Taxonomy" id="1033252"/>
    <lineage>
        <taxon>Eukaryota</taxon>
        <taxon>Fungi</taxon>
        <taxon>Dikarya</taxon>
        <taxon>Basidiomycota</taxon>
        <taxon>Agaricomycotina</taxon>
        <taxon>Agaricomycetes</taxon>
        <taxon>Agaricomycetidae</taxon>
        <taxon>Agaricales</taxon>
        <taxon>Marasmiineae</taxon>
        <taxon>Mycenaceae</taxon>
        <taxon>Mycena</taxon>
    </lineage>
</organism>
<gene>
    <name evidence="2" type="ORF">B0H16DRAFT_1428949</name>
</gene>
<name>A0AAD7HSZ0_9AGAR</name>
<dbReference type="Proteomes" id="UP001215598">
    <property type="component" value="Unassembled WGS sequence"/>
</dbReference>
<dbReference type="EMBL" id="JARKIB010000178">
    <property type="protein sequence ID" value="KAJ7727578.1"/>
    <property type="molecule type" value="Genomic_DNA"/>
</dbReference>